<evidence type="ECO:0000313" key="2">
    <source>
        <dbReference type="Proteomes" id="UP001595947"/>
    </source>
</evidence>
<dbReference type="RefSeq" id="WP_378036636.1">
    <property type="nucleotide sequence ID" value="NZ_JBHSIV010000012.1"/>
</dbReference>
<comment type="caution">
    <text evidence="1">The sequence shown here is derived from an EMBL/GenBank/DDBJ whole genome shotgun (WGS) entry which is preliminary data.</text>
</comment>
<evidence type="ECO:0000313" key="1">
    <source>
        <dbReference type="EMBL" id="MFC5063290.1"/>
    </source>
</evidence>
<organism evidence="1 2">
    <name type="scientific">Actinomycetospora atypica</name>
    <dbReference type="NCBI Taxonomy" id="1290095"/>
    <lineage>
        <taxon>Bacteria</taxon>
        <taxon>Bacillati</taxon>
        <taxon>Actinomycetota</taxon>
        <taxon>Actinomycetes</taxon>
        <taxon>Pseudonocardiales</taxon>
        <taxon>Pseudonocardiaceae</taxon>
        <taxon>Actinomycetospora</taxon>
    </lineage>
</organism>
<gene>
    <name evidence="1" type="ORF">ACFPBZ_13805</name>
</gene>
<protein>
    <submittedName>
        <fullName evidence="1">DUF2255 family protein</fullName>
    </submittedName>
</protein>
<sequence>MSAWDAEDLDRIGRADEVEIATRRADGTLRPDRVVWVVRLGDELYLRSVTGRGAAWFRGTRTRMAGRIRADGVERDVAFADADDVYGDALDGVYRSKYRRFSGALDRITAADARGATVTIVPG</sequence>
<dbReference type="EMBL" id="JBHSIV010000012">
    <property type="protein sequence ID" value="MFC5063290.1"/>
    <property type="molecule type" value="Genomic_DNA"/>
</dbReference>
<accession>A0ABV9YKB2</accession>
<dbReference type="Proteomes" id="UP001595947">
    <property type="component" value="Unassembled WGS sequence"/>
</dbReference>
<reference evidence="2" key="1">
    <citation type="journal article" date="2019" name="Int. J. Syst. Evol. Microbiol.">
        <title>The Global Catalogue of Microorganisms (GCM) 10K type strain sequencing project: providing services to taxonomists for standard genome sequencing and annotation.</title>
        <authorList>
            <consortium name="The Broad Institute Genomics Platform"/>
            <consortium name="The Broad Institute Genome Sequencing Center for Infectious Disease"/>
            <person name="Wu L."/>
            <person name="Ma J."/>
        </authorList>
    </citation>
    <scope>NUCLEOTIDE SEQUENCE [LARGE SCALE GENOMIC DNA]</scope>
    <source>
        <strain evidence="2">CGMCC 4.7093</strain>
    </source>
</reference>
<proteinExistence type="predicted"/>
<keyword evidence="2" id="KW-1185">Reference proteome</keyword>
<dbReference type="InterPro" id="IPR016888">
    <property type="entry name" value="UCP028498"/>
</dbReference>
<name>A0ABV9YKB2_9PSEU</name>
<dbReference type="Pfam" id="PF10012">
    <property type="entry name" value="DUF2255"/>
    <property type="match status" value="1"/>
</dbReference>